<dbReference type="AlphaFoldDB" id="A0A6C0LKI3"/>
<organism evidence="2">
    <name type="scientific">viral metagenome</name>
    <dbReference type="NCBI Taxonomy" id="1070528"/>
    <lineage>
        <taxon>unclassified sequences</taxon>
        <taxon>metagenomes</taxon>
        <taxon>organismal metagenomes</taxon>
    </lineage>
</organism>
<proteinExistence type="predicted"/>
<evidence type="ECO:0000313" key="2">
    <source>
        <dbReference type="EMBL" id="QHU30054.1"/>
    </source>
</evidence>
<feature type="region of interest" description="Disordered" evidence="1">
    <location>
        <begin position="74"/>
        <end position="127"/>
    </location>
</feature>
<evidence type="ECO:0000256" key="1">
    <source>
        <dbReference type="SAM" id="MobiDB-lite"/>
    </source>
</evidence>
<accession>A0A6C0LKI3</accession>
<feature type="compositionally biased region" description="Basic and acidic residues" evidence="1">
    <location>
        <begin position="74"/>
        <end position="87"/>
    </location>
</feature>
<name>A0A6C0LKI3_9ZZZZ</name>
<protein>
    <submittedName>
        <fullName evidence="2">Uncharacterized protein</fullName>
    </submittedName>
</protein>
<sequence length="127" mass="15632">MPIDINEDRRIRLIWFKYREILNVHKRSRNTHWKNNTLDEWEKVHRGLESQRRKEICQLQKIVRAERKALEEKDRQLREQKQEEHKKVLLKRQQSRLERKKAQQASPPPLRRSARVHSKTSNDQLNI</sequence>
<reference evidence="2" key="1">
    <citation type="journal article" date="2020" name="Nature">
        <title>Giant virus diversity and host interactions through global metagenomics.</title>
        <authorList>
            <person name="Schulz F."/>
            <person name="Roux S."/>
            <person name="Paez-Espino D."/>
            <person name="Jungbluth S."/>
            <person name="Walsh D.A."/>
            <person name="Denef V.J."/>
            <person name="McMahon K.D."/>
            <person name="Konstantinidis K.T."/>
            <person name="Eloe-Fadrosh E.A."/>
            <person name="Kyrpides N.C."/>
            <person name="Woyke T."/>
        </authorList>
    </citation>
    <scope>NUCLEOTIDE SEQUENCE</scope>
    <source>
        <strain evidence="2">GVMAG-M-3300027833-11</strain>
    </source>
</reference>
<dbReference type="EMBL" id="MN740503">
    <property type="protein sequence ID" value="QHU30054.1"/>
    <property type="molecule type" value="Genomic_DNA"/>
</dbReference>